<evidence type="ECO:0000256" key="1">
    <source>
        <dbReference type="SAM" id="Coils"/>
    </source>
</evidence>
<evidence type="ECO:0000256" key="2">
    <source>
        <dbReference type="SAM" id="MobiDB-lite"/>
    </source>
</evidence>
<protein>
    <submittedName>
        <fullName evidence="3">Nuclear GTPase SLIP-GC-like</fullName>
    </submittedName>
</protein>
<reference evidence="3" key="1">
    <citation type="submission" date="2025-08" db="UniProtKB">
        <authorList>
            <consortium name="Ensembl"/>
        </authorList>
    </citation>
    <scope>IDENTIFICATION</scope>
</reference>
<dbReference type="PANTHER" id="PTHR47308">
    <property type="entry name" value="NUCLEAR GTPASE SLIP-GC"/>
    <property type="match status" value="1"/>
</dbReference>
<sequence length="575" mass="66198">MLHTIEPVIPESHNNDEYDIHDNDARDKLTAVYGEEWTEKSCEQLMEPRYFREIPEFLSSTQKSLPSKSAKDLSESIMKYTRNGTKDKQKEKGWYWPIVKSVTVRVPKNNFLQHVTLVDLPGNGDRNKSRDTMWKEIVGNCSAVWVVADMNRPVAEKEPWEILREISSQLGNGGECRHIHFICTKSDAMDDLHEYNKADAQALILKANQETKEIVNEELNKETKLKKHFSDECLQVFTVSSKDFFRGEYLSPENTEIPRLQEFLQNLNDCQSETLNYVSGAHGILSLIHGANSRGDDGRNEDVCVTLENNLSFQIESMKDKMNNIKANFEKCLQEGVERSKRTCEDILKSALNPKRKSGYQGFHKQLKKAVENGGICKPKKGKEINLNMKLTSSLTDSIDEEFRNTFPNEGKSGPFNGVISKFTLDTEGLKQKYEEFELQLVFLKSEEDRLKTDMRKSIRKQKKIVYRSLTKTVEEAMQDCYKQAALFTGVGTLQNMRDTIEKHVYASKNTMFEDAKNNMMKLLKDLMENVLGRLEKTMKESIELSLRTDEHSLLDVSSELKEVQEIYNELRKSS</sequence>
<evidence type="ECO:0000313" key="3">
    <source>
        <dbReference type="Ensembl" id="ENSFHEP00000012356.1"/>
    </source>
</evidence>
<accession>A0A3Q2PH45</accession>
<organism evidence="3 4">
    <name type="scientific">Fundulus heteroclitus</name>
    <name type="common">Killifish</name>
    <name type="synonym">Mummichog</name>
    <dbReference type="NCBI Taxonomy" id="8078"/>
    <lineage>
        <taxon>Eukaryota</taxon>
        <taxon>Metazoa</taxon>
        <taxon>Chordata</taxon>
        <taxon>Craniata</taxon>
        <taxon>Vertebrata</taxon>
        <taxon>Euteleostomi</taxon>
        <taxon>Actinopterygii</taxon>
        <taxon>Neopterygii</taxon>
        <taxon>Teleostei</taxon>
        <taxon>Neoteleostei</taxon>
        <taxon>Acanthomorphata</taxon>
        <taxon>Ovalentaria</taxon>
        <taxon>Atherinomorphae</taxon>
        <taxon>Cyprinodontiformes</taxon>
        <taxon>Fundulidae</taxon>
        <taxon>Fundulus</taxon>
    </lineage>
</organism>
<dbReference type="Proteomes" id="UP000265000">
    <property type="component" value="Unplaced"/>
</dbReference>
<evidence type="ECO:0000313" key="4">
    <source>
        <dbReference type="Proteomes" id="UP000265000"/>
    </source>
</evidence>
<proteinExistence type="predicted"/>
<dbReference type="STRING" id="8078.ENSFHEP00000012356"/>
<feature type="region of interest" description="Disordered" evidence="2">
    <location>
        <begin position="1"/>
        <end position="21"/>
    </location>
</feature>
<dbReference type="Ensembl" id="ENSFHET00000019593.1">
    <property type="protein sequence ID" value="ENSFHEP00000012356.1"/>
    <property type="gene ID" value="ENSFHEG00000013783.1"/>
</dbReference>
<name>A0A3Q2PH45_FUNHE</name>
<keyword evidence="1" id="KW-0175">Coiled coil</keyword>
<keyword evidence="4" id="KW-1185">Reference proteome</keyword>
<dbReference type="GO" id="GO:0003924">
    <property type="term" value="F:GTPase activity"/>
    <property type="evidence" value="ECO:0007669"/>
    <property type="project" value="TreeGrafter"/>
</dbReference>
<reference evidence="3" key="2">
    <citation type="submission" date="2025-09" db="UniProtKB">
        <authorList>
            <consortium name="Ensembl"/>
        </authorList>
    </citation>
    <scope>IDENTIFICATION</scope>
</reference>
<dbReference type="InterPro" id="IPR053082">
    <property type="entry name" value="Nuclear_GTPase_SLIP-GC"/>
</dbReference>
<dbReference type="AlphaFoldDB" id="A0A3Q2PH45"/>
<dbReference type="PANTHER" id="PTHR47308:SF1">
    <property type="entry name" value="NUCLEAR GTPASE SLIP-GC"/>
    <property type="match status" value="1"/>
</dbReference>
<feature type="coiled-coil region" evidence="1">
    <location>
        <begin position="427"/>
        <end position="454"/>
    </location>
</feature>
<dbReference type="GeneTree" id="ENSGT00390000007091"/>
<feature type="coiled-coil region" evidence="1">
    <location>
        <begin position="521"/>
        <end position="574"/>
    </location>
</feature>
<dbReference type="InterPro" id="IPR027417">
    <property type="entry name" value="P-loop_NTPase"/>
</dbReference>
<dbReference type="SUPFAM" id="SSF52540">
    <property type="entry name" value="P-loop containing nucleoside triphosphate hydrolases"/>
    <property type="match status" value="1"/>
</dbReference>
<dbReference type="Gene3D" id="3.40.50.300">
    <property type="entry name" value="P-loop containing nucleotide triphosphate hydrolases"/>
    <property type="match status" value="1"/>
</dbReference>